<evidence type="ECO:0000256" key="1">
    <source>
        <dbReference type="SAM" id="MobiDB-lite"/>
    </source>
</evidence>
<evidence type="ECO:0000313" key="3">
    <source>
        <dbReference type="EMBL" id="CAD9249611.1"/>
    </source>
</evidence>
<feature type="domain" description="SPX" evidence="2">
    <location>
        <begin position="1"/>
        <end position="181"/>
    </location>
</feature>
<feature type="compositionally biased region" description="Low complexity" evidence="1">
    <location>
        <begin position="42"/>
        <end position="54"/>
    </location>
</feature>
<evidence type="ECO:0000259" key="2">
    <source>
        <dbReference type="PROSITE" id="PS51382"/>
    </source>
</evidence>
<sequence>MKFGKDIQEIALSMNAEWQPFWMNYKALKKLIKHIVRLTEQSPSKASPTSPPSADEGSDRSSPVPPVEDVDPKTLEKRFLKLLHAELGKTNQFFRVMQQSIKQRCMLLRERTHRVSAEENLYRQVGTLEVEYSKLMRACVQIYKDVLALERYAFVNYTGFDKILKKHDKCTEYNTRAKYMKHFVQKQDFVRYPELIKVTADVESLFQELRKQGGLRAPGVAAVGAGESAGERAANAPDPADRSEAEIAMSDMHSASAEMASLASVQRTTMSPRARARSTTDEDTAASVLLSGLAAGIPPRREAEVGGDALGARGITRTAAEVGLSTRGDEHLQKAPKMARVGGT</sequence>
<feature type="region of interest" description="Disordered" evidence="1">
    <location>
        <begin position="40"/>
        <end position="70"/>
    </location>
</feature>
<dbReference type="CDD" id="cd14447">
    <property type="entry name" value="SPX"/>
    <property type="match status" value="1"/>
</dbReference>
<reference evidence="3" key="1">
    <citation type="submission" date="2021-01" db="EMBL/GenBank/DDBJ databases">
        <authorList>
            <person name="Corre E."/>
            <person name="Pelletier E."/>
            <person name="Niang G."/>
            <person name="Scheremetjew M."/>
            <person name="Finn R."/>
            <person name="Kale V."/>
            <person name="Holt S."/>
            <person name="Cochrane G."/>
            <person name="Meng A."/>
            <person name="Brown T."/>
            <person name="Cohen L."/>
        </authorList>
    </citation>
    <scope>NUCLEOTIDE SEQUENCE</scope>
    <source>
        <strain evidence="3">CCMP2877</strain>
    </source>
</reference>
<dbReference type="Pfam" id="PF03105">
    <property type="entry name" value="SPX"/>
    <property type="match status" value="2"/>
</dbReference>
<dbReference type="PANTHER" id="PTHR45978">
    <property type="entry name" value="SPX DOMAIN-CONTAINING PROTEIN 3"/>
    <property type="match status" value="1"/>
</dbReference>
<dbReference type="PROSITE" id="PS51382">
    <property type="entry name" value="SPX"/>
    <property type="match status" value="1"/>
</dbReference>
<organism evidence="3">
    <name type="scientific">Phaeomonas parva</name>
    <dbReference type="NCBI Taxonomy" id="124430"/>
    <lineage>
        <taxon>Eukaryota</taxon>
        <taxon>Sar</taxon>
        <taxon>Stramenopiles</taxon>
        <taxon>Ochrophyta</taxon>
        <taxon>Pinguiophyceae</taxon>
        <taxon>Pinguiochrysidales</taxon>
        <taxon>Pinguiochrysidaceae</taxon>
        <taxon>Phaeomonas</taxon>
    </lineage>
</organism>
<gene>
    <name evidence="3" type="ORF">PPAR1163_LOCUS7971</name>
</gene>
<dbReference type="AlphaFoldDB" id="A0A7S1TYI8"/>
<proteinExistence type="predicted"/>
<dbReference type="InterPro" id="IPR004331">
    <property type="entry name" value="SPX_dom"/>
</dbReference>
<dbReference type="GO" id="GO:0016036">
    <property type="term" value="P:cellular response to phosphate starvation"/>
    <property type="evidence" value="ECO:0007669"/>
    <property type="project" value="InterPro"/>
</dbReference>
<protein>
    <recommendedName>
        <fullName evidence="2">SPX domain-containing protein</fullName>
    </recommendedName>
</protein>
<accession>A0A7S1TYI8</accession>
<dbReference type="EMBL" id="HBGJ01012643">
    <property type="protein sequence ID" value="CAD9249611.1"/>
    <property type="molecule type" value="Transcribed_RNA"/>
</dbReference>
<dbReference type="PANTHER" id="PTHR45978:SF7">
    <property type="entry name" value="SPX DOMAIN-CONTAINING PROTEIN 4"/>
    <property type="match status" value="1"/>
</dbReference>
<name>A0A7S1TYI8_9STRA</name>
<feature type="region of interest" description="Disordered" evidence="1">
    <location>
        <begin position="325"/>
        <end position="344"/>
    </location>
</feature>
<dbReference type="InterPro" id="IPR031142">
    <property type="entry name" value="SPX_prot"/>
</dbReference>